<dbReference type="OrthoDB" id="3037038at2759"/>
<sequence length="117" mass="12694">MSTHPVANHDVSSTAEKPDSRPSVKPQQQGALAAAESETSTLNSSQPSPKPPMTTQSSSTPESEEEEKSQDVAKDAKDQLVQYYNNDTQLQQQVQGTEDQAKAYAQGLWSKYCGCFA</sequence>
<feature type="region of interest" description="Disordered" evidence="1">
    <location>
        <begin position="1"/>
        <end position="78"/>
    </location>
</feature>
<dbReference type="AlphaFoldDB" id="A0A8H5I0R1"/>
<dbReference type="EMBL" id="JAACJN010000004">
    <property type="protein sequence ID" value="KAF5392897.1"/>
    <property type="molecule type" value="Genomic_DNA"/>
</dbReference>
<evidence type="ECO:0000256" key="1">
    <source>
        <dbReference type="SAM" id="MobiDB-lite"/>
    </source>
</evidence>
<proteinExistence type="predicted"/>
<comment type="caution">
    <text evidence="2">The sequence shown here is derived from an EMBL/GenBank/DDBJ whole genome shotgun (WGS) entry which is preliminary data.</text>
</comment>
<organism evidence="2 3">
    <name type="scientific">Collybiopsis confluens</name>
    <dbReference type="NCBI Taxonomy" id="2823264"/>
    <lineage>
        <taxon>Eukaryota</taxon>
        <taxon>Fungi</taxon>
        <taxon>Dikarya</taxon>
        <taxon>Basidiomycota</taxon>
        <taxon>Agaricomycotina</taxon>
        <taxon>Agaricomycetes</taxon>
        <taxon>Agaricomycetidae</taxon>
        <taxon>Agaricales</taxon>
        <taxon>Marasmiineae</taxon>
        <taxon>Omphalotaceae</taxon>
        <taxon>Collybiopsis</taxon>
    </lineage>
</organism>
<feature type="compositionally biased region" description="Polar residues" evidence="1">
    <location>
        <begin position="1"/>
        <end position="15"/>
    </location>
</feature>
<name>A0A8H5I0R1_9AGAR</name>
<keyword evidence="3" id="KW-1185">Reference proteome</keyword>
<reference evidence="2 3" key="1">
    <citation type="journal article" date="2020" name="ISME J.">
        <title>Uncovering the hidden diversity of litter-decomposition mechanisms in mushroom-forming fungi.</title>
        <authorList>
            <person name="Floudas D."/>
            <person name="Bentzer J."/>
            <person name="Ahren D."/>
            <person name="Johansson T."/>
            <person name="Persson P."/>
            <person name="Tunlid A."/>
        </authorList>
    </citation>
    <scope>NUCLEOTIDE SEQUENCE [LARGE SCALE GENOMIC DNA]</scope>
    <source>
        <strain evidence="2 3">CBS 406.79</strain>
    </source>
</reference>
<evidence type="ECO:0000313" key="3">
    <source>
        <dbReference type="Proteomes" id="UP000518752"/>
    </source>
</evidence>
<feature type="compositionally biased region" description="Basic and acidic residues" evidence="1">
    <location>
        <begin position="69"/>
        <end position="78"/>
    </location>
</feature>
<gene>
    <name evidence="2" type="ORF">D9757_000809</name>
</gene>
<accession>A0A8H5I0R1</accession>
<evidence type="ECO:0000313" key="2">
    <source>
        <dbReference type="EMBL" id="KAF5392897.1"/>
    </source>
</evidence>
<dbReference type="Proteomes" id="UP000518752">
    <property type="component" value="Unassembled WGS sequence"/>
</dbReference>
<protein>
    <submittedName>
        <fullName evidence="2">Uncharacterized protein</fullName>
    </submittedName>
</protein>